<name>A0ABR2VNP9_9FUNG</name>
<evidence type="ECO:0000313" key="8">
    <source>
        <dbReference type="Proteomes" id="UP001479436"/>
    </source>
</evidence>
<keyword evidence="8" id="KW-1185">Reference proteome</keyword>
<evidence type="ECO:0000256" key="5">
    <source>
        <dbReference type="SAM" id="MobiDB-lite"/>
    </source>
</evidence>
<dbReference type="Pfam" id="PF01602">
    <property type="entry name" value="Adaptin_N"/>
    <property type="match status" value="1"/>
</dbReference>
<dbReference type="Proteomes" id="UP001479436">
    <property type="component" value="Unassembled WGS sequence"/>
</dbReference>
<feature type="domain" description="Clathrin/coatomer adaptor adaptin-like N-terminal" evidence="6">
    <location>
        <begin position="21"/>
        <end position="279"/>
    </location>
</feature>
<evidence type="ECO:0000256" key="4">
    <source>
        <dbReference type="ARBA" id="ARBA00023136"/>
    </source>
</evidence>
<dbReference type="Gene3D" id="1.25.10.10">
    <property type="entry name" value="Leucine-rich Repeat Variant"/>
    <property type="match status" value="1"/>
</dbReference>
<proteinExistence type="predicted"/>
<keyword evidence="3" id="KW-0653">Protein transport</keyword>
<dbReference type="EMBL" id="JASJQH010009159">
    <property type="protein sequence ID" value="KAK9680922.1"/>
    <property type="molecule type" value="Genomic_DNA"/>
</dbReference>
<gene>
    <name evidence="7" type="primary">AP4E1</name>
    <name evidence="7" type="ORF">K7432_015802</name>
</gene>
<dbReference type="PANTHER" id="PTHR22780">
    <property type="entry name" value="ADAPTIN, ALPHA/GAMMA/EPSILON"/>
    <property type="match status" value="1"/>
</dbReference>
<dbReference type="InterPro" id="IPR011989">
    <property type="entry name" value="ARM-like"/>
</dbReference>
<evidence type="ECO:0000256" key="2">
    <source>
        <dbReference type="ARBA" id="ARBA00022448"/>
    </source>
</evidence>
<comment type="subcellular location">
    <subcellularLocation>
        <location evidence="1">Endomembrane system</location>
    </subcellularLocation>
</comment>
<sequence length="656" mass="74832">MGSWDVLELMTQSNLNERILDIIIKTLRKAAKGVDAAYAIILEAFKSLTKLQLEIPSKYRTFFHSIIDRFAESSNNNLKYNGLLLLMNMFLFYHDGITEYHEFIFDCLESADDTLKQTAIDLLYKSSNHGNIERITIEILKHLCSSTDSFRQRRLTEWILEIGDFYTLVGCSQSVLNLSLRHGIDKFWYIDTLVAVLQFNAEMEQALSEMVIQLFAKHQSSLENPFISKLLEQLTNVTNQDVVLSSSLTRVIAWAFGEWFMLASNQELIIQQLFQQLRRSSDPVTQICIHNALTKILSQTEVVPERFTAELEESKSDEKAHYKWICRELELLCIDPKLLHHALCSDDGKISIKPLQVDEHMSFLDEFVAEAITKGALSYDPTKSSSWLKRPDAKNSSIKYRAYESPEFADLRSRDFEYGINSPSLNTMSIPSLHDGYESARVSEDMPEPSILPTIRSYLPTGVSQFLRKDYFSLPNRSSSMIASATSPRRGHPSNGYAEANTGYSLSNAQRKNSLQHSGHLSNTDLENMSQSMYTFSRSRHPTRERNQDLRASLPNVLETKGGTIIRHDLASSIGNITENSIIQEQTGPDYHMYQNENLRAHLRKIHQSDSVVIEIVLRNISEVEIVKFVLATEHETEQLSVITPYNEQSGPLTIF</sequence>
<reference evidence="7 8" key="1">
    <citation type="submission" date="2023-04" db="EMBL/GenBank/DDBJ databases">
        <title>Genome of Basidiobolus ranarum AG-B5.</title>
        <authorList>
            <person name="Stajich J.E."/>
            <person name="Carter-House D."/>
            <person name="Gryganskyi A."/>
        </authorList>
    </citation>
    <scope>NUCLEOTIDE SEQUENCE [LARGE SCALE GENOMIC DNA]</scope>
    <source>
        <strain evidence="7 8">AG-B5</strain>
    </source>
</reference>
<accession>A0ABR2VNP9</accession>
<comment type="caution">
    <text evidence="7">The sequence shown here is derived from an EMBL/GenBank/DDBJ whole genome shotgun (WGS) entry which is preliminary data.</text>
</comment>
<dbReference type="InterPro" id="IPR002553">
    <property type="entry name" value="Clathrin/coatomer_adapt-like_N"/>
</dbReference>
<evidence type="ECO:0000256" key="1">
    <source>
        <dbReference type="ARBA" id="ARBA00004308"/>
    </source>
</evidence>
<protein>
    <submittedName>
        <fullName evidence="7">AP-4 complex subunit epsilon-1</fullName>
    </submittedName>
</protein>
<dbReference type="InterPro" id="IPR050840">
    <property type="entry name" value="Adaptor_Complx_Large_Subunit"/>
</dbReference>
<evidence type="ECO:0000256" key="3">
    <source>
        <dbReference type="ARBA" id="ARBA00022927"/>
    </source>
</evidence>
<dbReference type="InterPro" id="IPR016024">
    <property type="entry name" value="ARM-type_fold"/>
</dbReference>
<feature type="region of interest" description="Disordered" evidence="5">
    <location>
        <begin position="481"/>
        <end position="501"/>
    </location>
</feature>
<organism evidence="7 8">
    <name type="scientific">Basidiobolus ranarum</name>
    <dbReference type="NCBI Taxonomy" id="34480"/>
    <lineage>
        <taxon>Eukaryota</taxon>
        <taxon>Fungi</taxon>
        <taxon>Fungi incertae sedis</taxon>
        <taxon>Zoopagomycota</taxon>
        <taxon>Entomophthoromycotina</taxon>
        <taxon>Basidiobolomycetes</taxon>
        <taxon>Basidiobolales</taxon>
        <taxon>Basidiobolaceae</taxon>
        <taxon>Basidiobolus</taxon>
    </lineage>
</organism>
<keyword evidence="4" id="KW-0472">Membrane</keyword>
<evidence type="ECO:0000313" key="7">
    <source>
        <dbReference type="EMBL" id="KAK9680922.1"/>
    </source>
</evidence>
<evidence type="ECO:0000259" key="6">
    <source>
        <dbReference type="Pfam" id="PF01602"/>
    </source>
</evidence>
<keyword evidence="2" id="KW-0813">Transport</keyword>
<dbReference type="SUPFAM" id="SSF48371">
    <property type="entry name" value="ARM repeat"/>
    <property type="match status" value="1"/>
</dbReference>